<dbReference type="PROSITE" id="PS50231">
    <property type="entry name" value="RICIN_B_LECTIN"/>
    <property type="match status" value="2"/>
</dbReference>
<organism evidence="2 3">
    <name type="scientific">Actinoplanes missouriensis (strain ATCC 14538 / DSM 43046 / CBS 188.64 / JCM 3121 / NBRC 102363 / NCIMB 12654 / NRRL B-3342 / UNCC 431)</name>
    <dbReference type="NCBI Taxonomy" id="512565"/>
    <lineage>
        <taxon>Bacteria</taxon>
        <taxon>Bacillati</taxon>
        <taxon>Actinomycetota</taxon>
        <taxon>Actinomycetes</taxon>
        <taxon>Micromonosporales</taxon>
        <taxon>Micromonosporaceae</taxon>
        <taxon>Actinoplanes</taxon>
    </lineage>
</organism>
<dbReference type="SMART" id="SM00458">
    <property type="entry name" value="RICIN"/>
    <property type="match status" value="2"/>
</dbReference>
<dbReference type="KEGG" id="ams:AMIS_66600"/>
<dbReference type="InterPro" id="IPR035992">
    <property type="entry name" value="Ricin_B-like_lectins"/>
</dbReference>
<sequence>MRRLVAPIDERGSMPMAMVVMIVGVSLSALLTTMVLGRIQSGVTSSRQLLALHAAQAGLDVALAHVRGAVSTDDEGEESGDRTLLPCDPMAGAVGAGNAGTYRVEARYYLIDPQGKSDTWRSENMISCPSGGAPQEVPAYARFTAVGTYADKDGTVKRKLKGTYILHTTNANIYGGLVHSNGSVDLCIAAESGDPAVGSAVTMQPCKYGAVAQTWAYDNLLKFVLISSQKPARPSGMCLDAGTQDTGTAVVMQPCQDTKPSLYRQQWSFNDNSQLVGAKLADGSDVSGNCFRRTPDNTVGAGIVIATSSCSSWAPDSAVGAGMANSPTGGQAIGQLVNYAQFGRCLDATNKKPDWPHMIAWPCKQNPNSANVTWNQRYTLPALDSAKEGRANNYASGPITTTVPATKTEPAATYCLESPGSVAVGQYVRTLACTGSTLRQTWTVYGQTDRYATSYQIVDGSGKYCLQPRSQSASPTDYFNATNQVAKIYVGVCDGSTLQKWNADKNVIAALALKDVDEDESPND</sequence>
<dbReference type="EMBL" id="AP012319">
    <property type="protein sequence ID" value="BAL91880.1"/>
    <property type="molecule type" value="Genomic_DNA"/>
</dbReference>
<dbReference type="Pfam" id="PF00652">
    <property type="entry name" value="Ricin_B_lectin"/>
    <property type="match status" value="1"/>
</dbReference>
<dbReference type="HOGENOM" id="CLU_540411_0_0_11"/>
<evidence type="ECO:0000313" key="2">
    <source>
        <dbReference type="EMBL" id="BAL91880.1"/>
    </source>
</evidence>
<dbReference type="SUPFAM" id="SSF50370">
    <property type="entry name" value="Ricin B-like lectins"/>
    <property type="match status" value="2"/>
</dbReference>
<reference evidence="2 3" key="1">
    <citation type="submission" date="2012-02" db="EMBL/GenBank/DDBJ databases">
        <title>Complete genome sequence of Actinoplanes missouriensis 431 (= NBRC 102363).</title>
        <authorList>
            <person name="Ohnishi Y."/>
            <person name="Ishikawa J."/>
            <person name="Sekine M."/>
            <person name="Hosoyama A."/>
            <person name="Harada T."/>
            <person name="Narita H."/>
            <person name="Hata T."/>
            <person name="Konno Y."/>
            <person name="Tutikane K."/>
            <person name="Fujita N."/>
            <person name="Horinouchi S."/>
            <person name="Hayakawa M."/>
        </authorList>
    </citation>
    <scope>NUCLEOTIDE SEQUENCE [LARGE SCALE GENOMIC DNA]</scope>
    <source>
        <strain evidence="3">ATCC 14538 / DSM 43046 / CBS 188.64 / JCM 3121 / NBRC 102363 / NCIMB 12654 / NRRL B-3342 / UNCC 431</strain>
    </source>
</reference>
<dbReference type="eggNOG" id="COG4726">
    <property type="taxonomic scope" value="Bacteria"/>
</dbReference>
<dbReference type="PATRIC" id="fig|512565.3.peg.6665"/>
<dbReference type="STRING" id="512565.AMIS_66600"/>
<proteinExistence type="predicted"/>
<name>I0HFU3_ACTM4</name>
<evidence type="ECO:0000259" key="1">
    <source>
        <dbReference type="SMART" id="SM00458"/>
    </source>
</evidence>
<dbReference type="AlphaFoldDB" id="I0HFU3"/>
<accession>I0HFU3</accession>
<evidence type="ECO:0000313" key="3">
    <source>
        <dbReference type="Proteomes" id="UP000007882"/>
    </source>
</evidence>
<feature type="domain" description="Ricin B lectin" evidence="1">
    <location>
        <begin position="330"/>
        <end position="504"/>
    </location>
</feature>
<keyword evidence="3" id="KW-1185">Reference proteome</keyword>
<dbReference type="Gene3D" id="2.80.10.50">
    <property type="match status" value="2"/>
</dbReference>
<dbReference type="OrthoDB" id="4816288at2"/>
<feature type="domain" description="Ricin B lectin" evidence="1">
    <location>
        <begin position="174"/>
        <end position="316"/>
    </location>
</feature>
<protein>
    <recommendedName>
        <fullName evidence="1">Ricin B lectin domain-containing protein</fullName>
    </recommendedName>
</protein>
<gene>
    <name evidence="2" type="ordered locus">AMIS_66600</name>
</gene>
<dbReference type="RefSeq" id="WP_014446765.1">
    <property type="nucleotide sequence ID" value="NC_017093.1"/>
</dbReference>
<dbReference type="Proteomes" id="UP000007882">
    <property type="component" value="Chromosome"/>
</dbReference>
<dbReference type="CDD" id="cd00161">
    <property type="entry name" value="beta-trefoil_Ricin-like"/>
    <property type="match status" value="1"/>
</dbReference>
<dbReference type="InterPro" id="IPR000772">
    <property type="entry name" value="Ricin_B_lectin"/>
</dbReference>